<dbReference type="Proteomes" id="UP000275078">
    <property type="component" value="Unassembled WGS sequence"/>
</dbReference>
<proteinExistence type="predicted"/>
<gene>
    <name evidence="3" type="ORF">BJ508DRAFT_364567</name>
</gene>
<evidence type="ECO:0000313" key="3">
    <source>
        <dbReference type="EMBL" id="RPA77254.1"/>
    </source>
</evidence>
<dbReference type="AlphaFoldDB" id="A0A3N4I5W9"/>
<evidence type="ECO:0000256" key="2">
    <source>
        <dbReference type="SAM" id="SignalP"/>
    </source>
</evidence>
<feature type="signal peptide" evidence="2">
    <location>
        <begin position="1"/>
        <end position="18"/>
    </location>
</feature>
<protein>
    <submittedName>
        <fullName evidence="3">Uncharacterized protein</fullName>
    </submittedName>
</protein>
<dbReference type="EMBL" id="ML119729">
    <property type="protein sequence ID" value="RPA77254.1"/>
    <property type="molecule type" value="Genomic_DNA"/>
</dbReference>
<keyword evidence="4" id="KW-1185">Reference proteome</keyword>
<feature type="region of interest" description="Disordered" evidence="1">
    <location>
        <begin position="74"/>
        <end position="95"/>
    </location>
</feature>
<sequence>MHLPTLLTLTLLALTTTALPIPECYPAGSTFKAYPLSDSYEAAAKAKPRPGPPRARSALAVAKPPIKLASVEAAKPPARVTRDHHPGGKPHKPIVGNSIVEVEEDASVQMPKTQWYGGMGGGV</sequence>
<keyword evidence="2" id="KW-0732">Signal</keyword>
<evidence type="ECO:0000313" key="4">
    <source>
        <dbReference type="Proteomes" id="UP000275078"/>
    </source>
</evidence>
<name>A0A3N4I5W9_ASCIM</name>
<organism evidence="3 4">
    <name type="scientific">Ascobolus immersus RN42</name>
    <dbReference type="NCBI Taxonomy" id="1160509"/>
    <lineage>
        <taxon>Eukaryota</taxon>
        <taxon>Fungi</taxon>
        <taxon>Dikarya</taxon>
        <taxon>Ascomycota</taxon>
        <taxon>Pezizomycotina</taxon>
        <taxon>Pezizomycetes</taxon>
        <taxon>Pezizales</taxon>
        <taxon>Ascobolaceae</taxon>
        <taxon>Ascobolus</taxon>
    </lineage>
</organism>
<evidence type="ECO:0000256" key="1">
    <source>
        <dbReference type="SAM" id="MobiDB-lite"/>
    </source>
</evidence>
<accession>A0A3N4I5W9</accession>
<feature type="chain" id="PRO_5018084614" evidence="2">
    <location>
        <begin position="19"/>
        <end position="123"/>
    </location>
</feature>
<reference evidence="3 4" key="1">
    <citation type="journal article" date="2018" name="Nat. Ecol. Evol.">
        <title>Pezizomycetes genomes reveal the molecular basis of ectomycorrhizal truffle lifestyle.</title>
        <authorList>
            <person name="Murat C."/>
            <person name="Payen T."/>
            <person name="Noel B."/>
            <person name="Kuo A."/>
            <person name="Morin E."/>
            <person name="Chen J."/>
            <person name="Kohler A."/>
            <person name="Krizsan K."/>
            <person name="Balestrini R."/>
            <person name="Da Silva C."/>
            <person name="Montanini B."/>
            <person name="Hainaut M."/>
            <person name="Levati E."/>
            <person name="Barry K.W."/>
            <person name="Belfiori B."/>
            <person name="Cichocki N."/>
            <person name="Clum A."/>
            <person name="Dockter R.B."/>
            <person name="Fauchery L."/>
            <person name="Guy J."/>
            <person name="Iotti M."/>
            <person name="Le Tacon F."/>
            <person name="Lindquist E.A."/>
            <person name="Lipzen A."/>
            <person name="Malagnac F."/>
            <person name="Mello A."/>
            <person name="Molinier V."/>
            <person name="Miyauchi S."/>
            <person name="Poulain J."/>
            <person name="Riccioni C."/>
            <person name="Rubini A."/>
            <person name="Sitrit Y."/>
            <person name="Splivallo R."/>
            <person name="Traeger S."/>
            <person name="Wang M."/>
            <person name="Zifcakova L."/>
            <person name="Wipf D."/>
            <person name="Zambonelli A."/>
            <person name="Paolocci F."/>
            <person name="Nowrousian M."/>
            <person name="Ottonello S."/>
            <person name="Baldrian P."/>
            <person name="Spatafora J.W."/>
            <person name="Henrissat B."/>
            <person name="Nagy L.G."/>
            <person name="Aury J.M."/>
            <person name="Wincker P."/>
            <person name="Grigoriev I.V."/>
            <person name="Bonfante P."/>
            <person name="Martin F.M."/>
        </authorList>
    </citation>
    <scope>NUCLEOTIDE SEQUENCE [LARGE SCALE GENOMIC DNA]</scope>
    <source>
        <strain evidence="3 4">RN42</strain>
    </source>
</reference>